<keyword evidence="3" id="KW-1185">Reference proteome</keyword>
<dbReference type="InterPro" id="IPR050879">
    <property type="entry name" value="Acyltransferase_3"/>
</dbReference>
<feature type="transmembrane region" description="Helical" evidence="1">
    <location>
        <begin position="40"/>
        <end position="59"/>
    </location>
</feature>
<proteinExistence type="predicted"/>
<dbReference type="PANTHER" id="PTHR23028">
    <property type="entry name" value="ACETYLTRANSFERASE"/>
    <property type="match status" value="1"/>
</dbReference>
<organism evidence="3 4">
    <name type="scientific">Caenorhabditis tropicalis</name>
    <dbReference type="NCBI Taxonomy" id="1561998"/>
    <lineage>
        <taxon>Eukaryota</taxon>
        <taxon>Metazoa</taxon>
        <taxon>Ecdysozoa</taxon>
        <taxon>Nematoda</taxon>
        <taxon>Chromadorea</taxon>
        <taxon>Rhabditida</taxon>
        <taxon>Rhabditina</taxon>
        <taxon>Rhabditomorpha</taxon>
        <taxon>Rhabditoidea</taxon>
        <taxon>Rhabditidae</taxon>
        <taxon>Peloderinae</taxon>
        <taxon>Caenorhabditis</taxon>
    </lineage>
</organism>
<keyword evidence="1" id="KW-1133">Transmembrane helix</keyword>
<protein>
    <submittedName>
        <fullName evidence="4">SGNH domain-containing protein</fullName>
    </submittedName>
</protein>
<evidence type="ECO:0000313" key="3">
    <source>
        <dbReference type="Proteomes" id="UP000095282"/>
    </source>
</evidence>
<keyword evidence="1" id="KW-0812">Transmembrane</keyword>
<dbReference type="STRING" id="1561998.A0A1I7UEC4"/>
<evidence type="ECO:0000256" key="1">
    <source>
        <dbReference type="SAM" id="Phobius"/>
    </source>
</evidence>
<dbReference type="GO" id="GO:0016020">
    <property type="term" value="C:membrane"/>
    <property type="evidence" value="ECO:0007669"/>
    <property type="project" value="TreeGrafter"/>
</dbReference>
<dbReference type="Proteomes" id="UP000095282">
    <property type="component" value="Unplaced"/>
</dbReference>
<keyword evidence="1" id="KW-0472">Membrane</keyword>
<dbReference type="InterPro" id="IPR043968">
    <property type="entry name" value="SGNH"/>
</dbReference>
<dbReference type="GO" id="GO:0000271">
    <property type="term" value="P:polysaccharide biosynthetic process"/>
    <property type="evidence" value="ECO:0007669"/>
    <property type="project" value="TreeGrafter"/>
</dbReference>
<evidence type="ECO:0000259" key="2">
    <source>
        <dbReference type="Pfam" id="PF19040"/>
    </source>
</evidence>
<reference evidence="4" key="1">
    <citation type="submission" date="2016-11" db="UniProtKB">
        <authorList>
            <consortium name="WormBaseParasite"/>
        </authorList>
    </citation>
    <scope>IDENTIFICATION</scope>
</reference>
<dbReference type="WBParaSite" id="Csp11.Scaffold629.g8467.t2">
    <property type="protein sequence ID" value="Csp11.Scaffold629.g8467.t2"/>
    <property type="gene ID" value="Csp11.Scaffold629.g8467"/>
</dbReference>
<name>A0A1I7UEC4_9PELO</name>
<dbReference type="PANTHER" id="PTHR23028:SF132">
    <property type="entry name" value="ACYL_TRANSF_3 DOMAIN-CONTAINING PROTEIN"/>
    <property type="match status" value="1"/>
</dbReference>
<evidence type="ECO:0000313" key="4">
    <source>
        <dbReference type="WBParaSite" id="Csp11.Scaffold629.g8467.t2"/>
    </source>
</evidence>
<dbReference type="AlphaFoldDB" id="A0A1I7UEC4"/>
<accession>A0A1I7UEC4</accession>
<sequence length="348" mass="40367">MIAYLIVSMRNEESSDYQLLIEEGEIIEEKKNTRTTNYKNGMTLLMIIMSFIPIEIPFLREIQTILTALLMCLPPPLDDRKAEHLNREWSIMDIKNLKSPFCEQRVENTILGYCTHKGLDTKNGKYKLMLIGNSWAANHATLFHEECGHKANRIVQESLVNCEPLQHTESKEVCAKGLKTFEMEVAEEKPDYLFIFSRFIDIGDPMPPNVTSLDQDPIYREMKTQLDLYLKAVKNKIYLMNQIARFDLKKGGLIAKAAVEKHKLVAFDKSLVARDSKMARLRYEKLVSECSKCVLFDYKPYFFNETTQTWRFYNEQQAGLTYLTNGIHLSFHGLELIRPVIRDICNSL</sequence>
<dbReference type="Pfam" id="PF19040">
    <property type="entry name" value="SGNH"/>
    <property type="match status" value="1"/>
</dbReference>
<feature type="domain" description="SGNH" evidence="2">
    <location>
        <begin position="110"/>
        <end position="342"/>
    </location>
</feature>